<dbReference type="GO" id="GO:0004852">
    <property type="term" value="F:uroporphyrinogen-III synthase activity"/>
    <property type="evidence" value="ECO:0007669"/>
    <property type="project" value="UniProtKB-EC"/>
</dbReference>
<dbReference type="EMBL" id="SNUX01000003">
    <property type="protein sequence ID" value="TES48107.1"/>
    <property type="molecule type" value="Genomic_DNA"/>
</dbReference>
<reference evidence="2 3" key="1">
    <citation type="submission" date="2019-03" db="EMBL/GenBank/DDBJ databases">
        <authorList>
            <person name="Liu G."/>
        </authorList>
    </citation>
    <scope>NUCLEOTIDE SEQUENCE [LARGE SCALE GENOMIC DNA]</scope>
    <source>
        <strain evidence="2 3">DSM 19099</strain>
    </source>
</reference>
<gene>
    <name evidence="2" type="ORF">E2L03_13315</name>
</gene>
<dbReference type="CDD" id="cd06578">
    <property type="entry name" value="HemD"/>
    <property type="match status" value="1"/>
</dbReference>
<dbReference type="InterPro" id="IPR039793">
    <property type="entry name" value="UROS/Hem4"/>
</dbReference>
<proteinExistence type="predicted"/>
<dbReference type="RefSeq" id="WP_134259383.1">
    <property type="nucleotide sequence ID" value="NZ_LDIM01000014.1"/>
</dbReference>
<protein>
    <submittedName>
        <fullName evidence="2">Uroporphyrinogen-III synthase</fullName>
        <ecNumber evidence="2">4.2.1.75</ecNumber>
    </submittedName>
</protein>
<dbReference type="Proteomes" id="UP000298210">
    <property type="component" value="Unassembled WGS sequence"/>
</dbReference>
<evidence type="ECO:0000313" key="3">
    <source>
        <dbReference type="Proteomes" id="UP000298210"/>
    </source>
</evidence>
<dbReference type="Pfam" id="PF02602">
    <property type="entry name" value="HEM4"/>
    <property type="match status" value="1"/>
</dbReference>
<organism evidence="2 3">
    <name type="scientific">Shouchella lehensis</name>
    <dbReference type="NCBI Taxonomy" id="300825"/>
    <lineage>
        <taxon>Bacteria</taxon>
        <taxon>Bacillati</taxon>
        <taxon>Bacillota</taxon>
        <taxon>Bacilli</taxon>
        <taxon>Bacillales</taxon>
        <taxon>Bacillaceae</taxon>
        <taxon>Shouchella</taxon>
    </lineage>
</organism>
<name>A0A4Y7WIK9_9BACI</name>
<dbReference type="InterPro" id="IPR003754">
    <property type="entry name" value="4pyrrol_synth_uPrphyn_synth"/>
</dbReference>
<dbReference type="EC" id="4.2.1.75" evidence="2"/>
<evidence type="ECO:0000313" key="2">
    <source>
        <dbReference type="EMBL" id="TES48107.1"/>
    </source>
</evidence>
<comment type="caution">
    <text evidence="2">The sequence shown here is derived from an EMBL/GenBank/DDBJ whole genome shotgun (WGS) entry which is preliminary data.</text>
</comment>
<dbReference type="NCBIfam" id="NF004584">
    <property type="entry name" value="PRK05928.2-1"/>
    <property type="match status" value="1"/>
</dbReference>
<sequence>MTLLTNYHLALTASRKTDEMQELIRKQGGTSSVRSMQGTVIEDKTIVKAMIRNGLNDDVDWFVFTTGIGIHTFMRHAEEMGVKKAFVQKLNNARIAVRGYKAIAALKKEGVSYEVTSEDGTTKDLLTKLSVFSFQKKHVVVQLYGIPSPEIEHFFSDKQATLTTWLPYHHLPPEESVADKLLHELVINKKYQAVCFTSALQVKALFSCAEDRGLVEEVIASFDEDVIATAVGKVTAEALYESGVTKVVYPPAKERMGAMIIHLGKYIASTR</sequence>
<dbReference type="Gene3D" id="3.40.50.10090">
    <property type="match status" value="2"/>
</dbReference>
<accession>A0A4Y7WIK9</accession>
<keyword evidence="2" id="KW-0456">Lyase</keyword>
<dbReference type="GO" id="GO:0006780">
    <property type="term" value="P:uroporphyrinogen III biosynthetic process"/>
    <property type="evidence" value="ECO:0007669"/>
    <property type="project" value="InterPro"/>
</dbReference>
<dbReference type="PANTHER" id="PTHR40082">
    <property type="entry name" value="BLR5956 PROTEIN"/>
    <property type="match status" value="1"/>
</dbReference>
<dbReference type="InterPro" id="IPR036108">
    <property type="entry name" value="4pyrrol_syn_uPrphyn_synt_sf"/>
</dbReference>
<dbReference type="PANTHER" id="PTHR40082:SF1">
    <property type="entry name" value="BLR5956 PROTEIN"/>
    <property type="match status" value="1"/>
</dbReference>
<feature type="domain" description="Tetrapyrrole biosynthesis uroporphyrinogen III synthase" evidence="1">
    <location>
        <begin position="18"/>
        <end position="260"/>
    </location>
</feature>
<evidence type="ECO:0000259" key="1">
    <source>
        <dbReference type="Pfam" id="PF02602"/>
    </source>
</evidence>
<dbReference type="AlphaFoldDB" id="A0A4Y7WIK9"/>
<dbReference type="SUPFAM" id="SSF69618">
    <property type="entry name" value="HemD-like"/>
    <property type="match status" value="1"/>
</dbReference>